<dbReference type="PANTHER" id="PTHR43685:SF2">
    <property type="entry name" value="GLYCOSYLTRANSFERASE 2-LIKE DOMAIN-CONTAINING PROTEIN"/>
    <property type="match status" value="1"/>
</dbReference>
<dbReference type="InterPro" id="IPR001296">
    <property type="entry name" value="Glyco_trans_1"/>
</dbReference>
<accession>A0A850Q9S8</accession>
<dbReference type="GO" id="GO:0016757">
    <property type="term" value="F:glycosyltransferase activity"/>
    <property type="evidence" value="ECO:0007669"/>
    <property type="project" value="InterPro"/>
</dbReference>
<dbReference type="AlphaFoldDB" id="A0A850Q9S8"/>
<protein>
    <submittedName>
        <fullName evidence="3">Glycosyltransferase</fullName>
    </submittedName>
</protein>
<reference evidence="3 4" key="1">
    <citation type="submission" date="2020-04" db="EMBL/GenBank/DDBJ databases">
        <title>Donghicola sp., a member of the Rhodobacteraceae family isolated from mangrove forest in Thailand.</title>
        <authorList>
            <person name="Charoenyingcharoen P."/>
            <person name="Yukphan P."/>
        </authorList>
    </citation>
    <scope>NUCLEOTIDE SEQUENCE [LARGE SCALE GENOMIC DNA]</scope>
    <source>
        <strain evidence="3 4">B5-SW-15</strain>
    </source>
</reference>
<evidence type="ECO:0000259" key="1">
    <source>
        <dbReference type="Pfam" id="PF00534"/>
    </source>
</evidence>
<dbReference type="InterPro" id="IPR001173">
    <property type="entry name" value="Glyco_trans_2-like"/>
</dbReference>
<dbReference type="SUPFAM" id="SSF53448">
    <property type="entry name" value="Nucleotide-diphospho-sugar transferases"/>
    <property type="match status" value="1"/>
</dbReference>
<dbReference type="CDD" id="cd03801">
    <property type="entry name" value="GT4_PimA-like"/>
    <property type="match status" value="1"/>
</dbReference>
<proteinExistence type="predicted"/>
<feature type="domain" description="Glycosyl transferase family 1" evidence="1">
    <location>
        <begin position="778"/>
        <end position="936"/>
    </location>
</feature>
<name>A0A850Q9S8_9RHOB</name>
<feature type="domain" description="Glycosyltransferase 2-like" evidence="2">
    <location>
        <begin position="365"/>
        <end position="519"/>
    </location>
</feature>
<dbReference type="PANTHER" id="PTHR43685">
    <property type="entry name" value="GLYCOSYLTRANSFERASE"/>
    <property type="match status" value="1"/>
</dbReference>
<dbReference type="RefSeq" id="WP_177159205.1">
    <property type="nucleotide sequence ID" value="NZ_JABCJE010000022.1"/>
</dbReference>
<dbReference type="Pfam" id="PF00535">
    <property type="entry name" value="Glycos_transf_2"/>
    <property type="match status" value="1"/>
</dbReference>
<dbReference type="SUPFAM" id="SSF53756">
    <property type="entry name" value="UDP-Glycosyltransferase/glycogen phosphorylase"/>
    <property type="match status" value="1"/>
</dbReference>
<organism evidence="3 4">
    <name type="scientific">Donghicola mangrovi</name>
    <dbReference type="NCBI Taxonomy" id="2729614"/>
    <lineage>
        <taxon>Bacteria</taxon>
        <taxon>Pseudomonadati</taxon>
        <taxon>Pseudomonadota</taxon>
        <taxon>Alphaproteobacteria</taxon>
        <taxon>Rhodobacterales</taxon>
        <taxon>Roseobacteraceae</taxon>
        <taxon>Donghicola</taxon>
    </lineage>
</organism>
<dbReference type="Gene3D" id="3.40.50.2000">
    <property type="entry name" value="Glycogen Phosphorylase B"/>
    <property type="match status" value="1"/>
</dbReference>
<dbReference type="Gene3D" id="3.90.550.10">
    <property type="entry name" value="Spore Coat Polysaccharide Biosynthesis Protein SpsA, Chain A"/>
    <property type="match status" value="1"/>
</dbReference>
<keyword evidence="3" id="KW-0808">Transferase</keyword>
<dbReference type="Pfam" id="PF00534">
    <property type="entry name" value="Glycos_transf_1"/>
    <property type="match status" value="1"/>
</dbReference>
<dbReference type="InterPro" id="IPR029044">
    <property type="entry name" value="Nucleotide-diphossugar_trans"/>
</dbReference>
<comment type="caution">
    <text evidence="3">The sequence shown here is derived from an EMBL/GenBank/DDBJ whole genome shotgun (WGS) entry which is preliminary data.</text>
</comment>
<evidence type="ECO:0000313" key="3">
    <source>
        <dbReference type="EMBL" id="NVO25693.1"/>
    </source>
</evidence>
<dbReference type="Proteomes" id="UP000592216">
    <property type="component" value="Unassembled WGS sequence"/>
</dbReference>
<dbReference type="InterPro" id="IPR050834">
    <property type="entry name" value="Glycosyltransf_2"/>
</dbReference>
<gene>
    <name evidence="3" type="ORF">HJ536_20275</name>
</gene>
<dbReference type="EMBL" id="JABCJE010000022">
    <property type="protein sequence ID" value="NVO25693.1"/>
    <property type="molecule type" value="Genomic_DNA"/>
</dbReference>
<sequence>MTSIEASPRNLWVKINQALNLERNGDVLAARKLVDAHRFHPRMTAQLYSSLNRYFDLQQNKTVKSEQYKINSPAEFTENPRGIWTVPFRSLRMDEYLPKPFPSNMALPDLIGTQNDCQMIYSAAPFIANLNSTESTAFCIFYQFIDAEGFKEFVQGLIVQDDFQVSSFYIFASDEYRLEIHRILSHFGLVAEVLSCPFLSKEGQMVFAKGRHEDSVNLILRGGVSLDRGCFARARNLLNTSDSIVLPLFELSQDVEANNFYAIRSNPKFQRYPFRNIESLNLVVSNALVDRVGPFDPEFTSSMYAAREFGFRCYNVGAYFSPLLVRAISDQRDQSSTNDHVRYVERCPNSWDRKSDGRYTVPKVSIYIPAYNASKYIIRAVSSVLDQDVEDLEVCIANDGSTDGTMAVLSEAFGSEDRVRYQTFKNGGIGHASNQAISMAHGIYIGQLDSDDCLKPGAVRRMMEYLDDHPTVTCCYGSCERVDKDGNYLQPEYSWKHFSRRKMMLTSIAHHFRMFRRSAWERTGRFRTDITNAVDYDIFLKLCETGEFHHINEVLYQRRWHGENTSNVNEGFQTVNTYRVQRESLKRQGLKRYWDVHVLDPKQPRRVGYQRVVDTPQVVFWPNYSRANPYQKLLYKDVAKTHEVISGSILDAIKLQERNKDNSGTIFHLHWINFLFVNANDRMSVRFKVREFLKNLVKFKEMGGKLVWTIHNTVSHDNIYAEIERGLSQRISELADVVHFHSVSSIDEVRAVFPVEDRKIRISRHGNYLGVYDSFITRDAAREALGIEKDADVVLFAGQVRPYKGVSELINAFRELLSENAKAFLVIAGAVHDDFWSRVTQELTPQEADRIKLVDRFLDDAELQVYFRAADIAAFPYKKILTSGSLLLSLSFGVPVVIPNVGMTREVLEGSPAGFLYDQSLPNGLHDALENAFKRKNDGGLLIERKAALEIAKKETWPNLAETLFSAI</sequence>
<evidence type="ECO:0000259" key="2">
    <source>
        <dbReference type="Pfam" id="PF00535"/>
    </source>
</evidence>
<evidence type="ECO:0000313" key="4">
    <source>
        <dbReference type="Proteomes" id="UP000592216"/>
    </source>
</evidence>